<dbReference type="InterPro" id="IPR032809">
    <property type="entry name" value="Put_HupE_UreJ"/>
</dbReference>
<proteinExistence type="predicted"/>
<comment type="caution">
    <text evidence="3">The sequence shown here is derived from an EMBL/GenBank/DDBJ whole genome shotgun (WGS) entry which is preliminary data.</text>
</comment>
<sequence>MLALLVVVGSLAVSVLAAAPSDAHGFSSVVYVDAAKSAGDTVRTTLELEYDLLVVSVAENEKAPKFYKDGMAVFQTGHEPSALNAHADEVVSYATKRFAVSAGGKPCVPERSRAIGVTYREQLPYAALTLDWHCPPASAHEFRSQLFPDGEGYVQGTVTILKYALDGQSGSASLTADATTFSTEQPAFVRFGQFFLLGAEHLLFGIDHILFLLALIVGSRRLRDIVLAATSFTVAHSVTFILAALGLVTVPAAIVEPAIAMSIAVVAIWYLWRVWRERNDPLARIARQTKTGLDTADWARLAVVFLFGLLHGLGFASALGIDEPLSWSLLGSLLVFNVGIEAVQLSIILLVFPLLLLLRRQVPKAGMLAGVVVAAGVSVMGLIWFVQRVSGTA</sequence>
<keyword evidence="1" id="KW-1133">Transmembrane helix</keyword>
<dbReference type="Proteomes" id="UP000031030">
    <property type="component" value="Unassembled WGS sequence"/>
</dbReference>
<reference evidence="3 4" key="1">
    <citation type="submission" date="2014-11" db="EMBL/GenBank/DDBJ databases">
        <title>Genome sequence of Microbacterium mangrovi MUSC 115(T).</title>
        <authorList>
            <person name="Lee L.-H."/>
        </authorList>
    </citation>
    <scope>NUCLEOTIDE SEQUENCE [LARGE SCALE GENOMIC DNA]</scope>
    <source>
        <strain evidence="3 4">MUSC 115</strain>
    </source>
</reference>
<dbReference type="Pfam" id="PF13795">
    <property type="entry name" value="HupE_UreJ_2"/>
    <property type="match status" value="1"/>
</dbReference>
<keyword evidence="2" id="KW-0732">Signal</keyword>
<evidence type="ECO:0000256" key="1">
    <source>
        <dbReference type="SAM" id="Phobius"/>
    </source>
</evidence>
<evidence type="ECO:0000256" key="2">
    <source>
        <dbReference type="SAM" id="SignalP"/>
    </source>
</evidence>
<organism evidence="3 4">
    <name type="scientific">Microbacterium mangrovi</name>
    <dbReference type="NCBI Taxonomy" id="1348253"/>
    <lineage>
        <taxon>Bacteria</taxon>
        <taxon>Bacillati</taxon>
        <taxon>Actinomycetota</taxon>
        <taxon>Actinomycetes</taxon>
        <taxon>Micrococcales</taxon>
        <taxon>Microbacteriaceae</taxon>
        <taxon>Microbacterium</taxon>
    </lineage>
</organism>
<dbReference type="STRING" id="1348253.LK09_15035"/>
<gene>
    <name evidence="3" type="ORF">LK09_15035</name>
</gene>
<feature type="transmembrane region" description="Helical" evidence="1">
    <location>
        <begin position="365"/>
        <end position="386"/>
    </location>
</feature>
<protein>
    <submittedName>
        <fullName evidence="3">LigA</fullName>
    </submittedName>
</protein>
<feature type="transmembrane region" description="Helical" evidence="1">
    <location>
        <begin position="298"/>
        <end position="321"/>
    </location>
</feature>
<feature type="transmembrane region" description="Helical" evidence="1">
    <location>
        <begin position="333"/>
        <end position="358"/>
    </location>
</feature>
<evidence type="ECO:0000313" key="3">
    <source>
        <dbReference type="EMBL" id="KHK96662.1"/>
    </source>
</evidence>
<keyword evidence="1" id="KW-0472">Membrane</keyword>
<feature type="transmembrane region" description="Helical" evidence="1">
    <location>
        <begin position="225"/>
        <end position="248"/>
    </location>
</feature>
<feature type="transmembrane region" description="Helical" evidence="1">
    <location>
        <begin position="254"/>
        <end position="272"/>
    </location>
</feature>
<feature type="signal peptide" evidence="2">
    <location>
        <begin position="1"/>
        <end position="17"/>
    </location>
</feature>
<keyword evidence="1" id="KW-0812">Transmembrane</keyword>
<dbReference type="AlphaFoldDB" id="A0A0B2A500"/>
<feature type="chain" id="PRO_5039362436" evidence="2">
    <location>
        <begin position="18"/>
        <end position="393"/>
    </location>
</feature>
<dbReference type="EMBL" id="JTDK01000014">
    <property type="protein sequence ID" value="KHK96662.1"/>
    <property type="molecule type" value="Genomic_DNA"/>
</dbReference>
<name>A0A0B2A500_9MICO</name>
<accession>A0A0B2A500</accession>
<keyword evidence="4" id="KW-1185">Reference proteome</keyword>
<evidence type="ECO:0000313" key="4">
    <source>
        <dbReference type="Proteomes" id="UP000031030"/>
    </source>
</evidence>
<feature type="transmembrane region" description="Helical" evidence="1">
    <location>
        <begin position="194"/>
        <end position="218"/>
    </location>
</feature>